<dbReference type="GeneID" id="38113976"/>
<comment type="similarity">
    <text evidence="1">Belongs to the SurE nucleotidase family.</text>
</comment>
<gene>
    <name evidence="5" type="ORF">DSM5745_03606</name>
</gene>
<dbReference type="GO" id="GO:0008252">
    <property type="term" value="F:nucleotidase activity"/>
    <property type="evidence" value="ECO:0007669"/>
    <property type="project" value="InterPro"/>
</dbReference>
<keyword evidence="3" id="KW-0378">Hydrolase</keyword>
<reference evidence="5 6" key="1">
    <citation type="journal article" date="2018" name="IMA Fungus">
        <title>IMA Genome-F 9: Draft genome sequence of Annulohypoxylon stygium, Aspergillus mulundensis, Berkeleyomyces basicola (syn. Thielaviopsis basicola), Ceratocystis smalleyi, two Cercospora beticola strains, Coleophoma cylindrospora, Fusarium fracticaudum, Phialophora cf. hyalina, and Morchella septimelata.</title>
        <authorList>
            <person name="Wingfield B.D."/>
            <person name="Bills G.F."/>
            <person name="Dong Y."/>
            <person name="Huang W."/>
            <person name="Nel W.J."/>
            <person name="Swalarsk-Parry B.S."/>
            <person name="Vaghefi N."/>
            <person name="Wilken P.M."/>
            <person name="An Z."/>
            <person name="de Beer Z.W."/>
            <person name="De Vos L."/>
            <person name="Chen L."/>
            <person name="Duong T.A."/>
            <person name="Gao Y."/>
            <person name="Hammerbacher A."/>
            <person name="Kikkert J.R."/>
            <person name="Li Y."/>
            <person name="Li H."/>
            <person name="Li K."/>
            <person name="Li Q."/>
            <person name="Liu X."/>
            <person name="Ma X."/>
            <person name="Naidoo K."/>
            <person name="Pethybridge S.J."/>
            <person name="Sun J."/>
            <person name="Steenkamp E.T."/>
            <person name="van der Nest M.A."/>
            <person name="van Wyk S."/>
            <person name="Wingfield M.J."/>
            <person name="Xiong C."/>
            <person name="Yue Q."/>
            <person name="Zhang X."/>
        </authorList>
    </citation>
    <scope>NUCLEOTIDE SEQUENCE [LARGE SCALE GENOMIC DNA]</scope>
    <source>
        <strain evidence="5 6">DSM 5745</strain>
    </source>
</reference>
<protein>
    <recommendedName>
        <fullName evidence="4">Survival protein SurE-like phosphatase/nucleotidase domain-containing protein</fullName>
    </recommendedName>
</protein>
<keyword evidence="2" id="KW-0479">Metal-binding</keyword>
<dbReference type="AlphaFoldDB" id="A0A3D8SL93"/>
<name>A0A3D8SL93_9EURO</name>
<evidence type="ECO:0000256" key="2">
    <source>
        <dbReference type="ARBA" id="ARBA00022723"/>
    </source>
</evidence>
<evidence type="ECO:0000313" key="5">
    <source>
        <dbReference type="EMBL" id="RDW86964.1"/>
    </source>
</evidence>
<evidence type="ECO:0000313" key="6">
    <source>
        <dbReference type="Proteomes" id="UP000256690"/>
    </source>
</evidence>
<comment type="caution">
    <text evidence="5">The sequence shown here is derived from an EMBL/GenBank/DDBJ whole genome shotgun (WGS) entry which is preliminary data.</text>
</comment>
<dbReference type="InterPro" id="IPR030048">
    <property type="entry name" value="SurE"/>
</dbReference>
<dbReference type="SUPFAM" id="SSF64167">
    <property type="entry name" value="SurE-like"/>
    <property type="match status" value="1"/>
</dbReference>
<evidence type="ECO:0000259" key="4">
    <source>
        <dbReference type="Pfam" id="PF01975"/>
    </source>
</evidence>
<keyword evidence="6" id="KW-1185">Reference proteome</keyword>
<dbReference type="InterPro" id="IPR002828">
    <property type="entry name" value="SurE-like_Pase/nucleotidase"/>
</dbReference>
<dbReference type="Pfam" id="PF01975">
    <property type="entry name" value="SurE"/>
    <property type="match status" value="1"/>
</dbReference>
<dbReference type="RefSeq" id="XP_026606488.1">
    <property type="nucleotide sequence ID" value="XM_026745622.1"/>
</dbReference>
<dbReference type="GO" id="GO:0046872">
    <property type="term" value="F:metal ion binding"/>
    <property type="evidence" value="ECO:0007669"/>
    <property type="project" value="UniProtKB-KW"/>
</dbReference>
<organism evidence="5 6">
    <name type="scientific">Aspergillus mulundensis</name>
    <dbReference type="NCBI Taxonomy" id="1810919"/>
    <lineage>
        <taxon>Eukaryota</taxon>
        <taxon>Fungi</taxon>
        <taxon>Dikarya</taxon>
        <taxon>Ascomycota</taxon>
        <taxon>Pezizomycotina</taxon>
        <taxon>Eurotiomycetes</taxon>
        <taxon>Eurotiomycetidae</taxon>
        <taxon>Eurotiales</taxon>
        <taxon>Aspergillaceae</taxon>
        <taxon>Aspergillus</taxon>
        <taxon>Aspergillus subgen. Nidulantes</taxon>
    </lineage>
</organism>
<evidence type="ECO:0000256" key="3">
    <source>
        <dbReference type="ARBA" id="ARBA00022801"/>
    </source>
</evidence>
<dbReference type="InterPro" id="IPR036523">
    <property type="entry name" value="SurE-like_sf"/>
</dbReference>
<accession>A0A3D8SL93</accession>
<feature type="domain" description="Survival protein SurE-like phosphatase/nucleotidase" evidence="4">
    <location>
        <begin position="67"/>
        <end position="260"/>
    </location>
</feature>
<proteinExistence type="inferred from homology"/>
<dbReference type="STRING" id="1810919.A0A3D8SL93"/>
<sequence>MQPRLIYASLTCRLGDTSRYLDKFSIVADSTNRSNTSPQISTAKFTMRSPLTLLALAALPLTSAINIISSNDDGWAEINIRQLFNALTTAGHSVVLSAPAENKSGSGSSDEAPTSRTTACQFSSCTAGGPTGSNASDPRLNWVNSYPVTSIAYGIDTLSPNLLNAPPDLAITGPNVGSNLGLAVYVSGTVGAAHYASSTGIPAIAFSGADGSPTAWDADVPAYSAIYADLAAKVAERVVSGGTPYLPENVWLNVNFPTIEGCTSPDDFRFVLSRIFTAVPLLSGEDVETCGGTRLPTESSVVGADGCYVSISVGAPDKTDADAAAQGVVLETLGDLLSCLP</sequence>
<evidence type="ECO:0000256" key="1">
    <source>
        <dbReference type="ARBA" id="ARBA00011062"/>
    </source>
</evidence>
<dbReference type="PANTHER" id="PTHR30457:SF0">
    <property type="entry name" value="PHOSPHATASE, PUTATIVE (AFU_ORTHOLOGUE AFUA_4G01070)-RELATED"/>
    <property type="match status" value="1"/>
</dbReference>
<dbReference type="EMBL" id="PVWQ01000003">
    <property type="protein sequence ID" value="RDW86964.1"/>
    <property type="molecule type" value="Genomic_DNA"/>
</dbReference>
<dbReference type="OrthoDB" id="4018688at2759"/>
<dbReference type="PANTHER" id="PTHR30457">
    <property type="entry name" value="5'-NUCLEOTIDASE SURE"/>
    <property type="match status" value="1"/>
</dbReference>
<dbReference type="Proteomes" id="UP000256690">
    <property type="component" value="Unassembled WGS sequence"/>
</dbReference>
<dbReference type="Gene3D" id="3.40.1210.10">
    <property type="entry name" value="Survival protein SurE-like phosphatase/nucleotidase"/>
    <property type="match status" value="1"/>
</dbReference>